<organism evidence="8">
    <name type="scientific">marine sediment metagenome</name>
    <dbReference type="NCBI Taxonomy" id="412755"/>
    <lineage>
        <taxon>unclassified sequences</taxon>
        <taxon>metagenomes</taxon>
        <taxon>ecological metagenomes</taxon>
    </lineage>
</organism>
<protein>
    <recommendedName>
        <fullName evidence="2">site-specific DNA-methyltransferase (cytosine-N(4)-specific)</fullName>
        <ecNumber evidence="2">2.1.1.113</ecNumber>
    </recommendedName>
</protein>
<keyword evidence="4" id="KW-0808">Transferase</keyword>
<dbReference type="EMBL" id="BART01019692">
    <property type="protein sequence ID" value="GAG95047.1"/>
    <property type="molecule type" value="Genomic_DNA"/>
</dbReference>
<dbReference type="InterPro" id="IPR017985">
    <property type="entry name" value="MeTrfase_CN4_CS"/>
</dbReference>
<evidence type="ECO:0000256" key="1">
    <source>
        <dbReference type="ARBA" id="ARBA00010203"/>
    </source>
</evidence>
<sequence length="100" mass="11482">MNKIICGDCLEIMKGFPAESVDMCMTSPPYYGLRDYGIEQIFGGDAACEHEWEGQVIHDIREETTHAKSRTTDRYWGDDKTKTFDGNHQKHKSEQCCNKC</sequence>
<name>X1CQ30_9ZZZZ</name>
<evidence type="ECO:0000256" key="7">
    <source>
        <dbReference type="ARBA" id="ARBA00049120"/>
    </source>
</evidence>
<comment type="similarity">
    <text evidence="1">Belongs to the N(4)/N(6)-methyltransferase family. N(4) subfamily.</text>
</comment>
<gene>
    <name evidence="8" type="ORF">S01H4_36781</name>
</gene>
<proteinExistence type="inferred from homology"/>
<dbReference type="GO" id="GO:0032259">
    <property type="term" value="P:methylation"/>
    <property type="evidence" value="ECO:0007669"/>
    <property type="project" value="UniProtKB-KW"/>
</dbReference>
<dbReference type="AlphaFoldDB" id="X1CQ30"/>
<keyword evidence="6" id="KW-0680">Restriction system</keyword>
<keyword evidence="5" id="KW-0949">S-adenosyl-L-methionine</keyword>
<dbReference type="EC" id="2.1.1.113" evidence="2"/>
<evidence type="ECO:0000256" key="4">
    <source>
        <dbReference type="ARBA" id="ARBA00022679"/>
    </source>
</evidence>
<evidence type="ECO:0000313" key="8">
    <source>
        <dbReference type="EMBL" id="GAG95047.1"/>
    </source>
</evidence>
<dbReference type="PROSITE" id="PS00093">
    <property type="entry name" value="N4_MTASE"/>
    <property type="match status" value="1"/>
</dbReference>
<evidence type="ECO:0000256" key="5">
    <source>
        <dbReference type="ARBA" id="ARBA00022691"/>
    </source>
</evidence>
<keyword evidence="3" id="KW-0489">Methyltransferase</keyword>
<comment type="caution">
    <text evidence="8">The sequence shown here is derived from an EMBL/GenBank/DDBJ whole genome shotgun (WGS) entry which is preliminary data.</text>
</comment>
<dbReference type="Gene3D" id="3.40.50.150">
    <property type="entry name" value="Vaccinia Virus protein VP39"/>
    <property type="match status" value="1"/>
</dbReference>
<dbReference type="GO" id="GO:0015667">
    <property type="term" value="F:site-specific DNA-methyltransferase (cytosine-N4-specific) activity"/>
    <property type="evidence" value="ECO:0007669"/>
    <property type="project" value="UniProtKB-EC"/>
</dbReference>
<dbReference type="GO" id="GO:0003677">
    <property type="term" value="F:DNA binding"/>
    <property type="evidence" value="ECO:0007669"/>
    <property type="project" value="InterPro"/>
</dbReference>
<accession>X1CQ30</accession>
<feature type="non-terminal residue" evidence="8">
    <location>
        <position position="100"/>
    </location>
</feature>
<dbReference type="GO" id="GO:0009307">
    <property type="term" value="P:DNA restriction-modification system"/>
    <property type="evidence" value="ECO:0007669"/>
    <property type="project" value="UniProtKB-KW"/>
</dbReference>
<evidence type="ECO:0000256" key="3">
    <source>
        <dbReference type="ARBA" id="ARBA00022603"/>
    </source>
</evidence>
<evidence type="ECO:0000256" key="2">
    <source>
        <dbReference type="ARBA" id="ARBA00012185"/>
    </source>
</evidence>
<dbReference type="InterPro" id="IPR029063">
    <property type="entry name" value="SAM-dependent_MTases_sf"/>
</dbReference>
<comment type="catalytic activity">
    <reaction evidence="7">
        <text>a 2'-deoxycytidine in DNA + S-adenosyl-L-methionine = an N(4)-methyl-2'-deoxycytidine in DNA + S-adenosyl-L-homocysteine + H(+)</text>
        <dbReference type="Rhea" id="RHEA:16857"/>
        <dbReference type="Rhea" id="RHEA-COMP:11369"/>
        <dbReference type="Rhea" id="RHEA-COMP:13674"/>
        <dbReference type="ChEBI" id="CHEBI:15378"/>
        <dbReference type="ChEBI" id="CHEBI:57856"/>
        <dbReference type="ChEBI" id="CHEBI:59789"/>
        <dbReference type="ChEBI" id="CHEBI:85452"/>
        <dbReference type="ChEBI" id="CHEBI:137933"/>
        <dbReference type="EC" id="2.1.1.113"/>
    </reaction>
</comment>
<evidence type="ECO:0000256" key="6">
    <source>
        <dbReference type="ARBA" id="ARBA00022747"/>
    </source>
</evidence>
<dbReference type="SUPFAM" id="SSF53335">
    <property type="entry name" value="S-adenosyl-L-methionine-dependent methyltransferases"/>
    <property type="match status" value="1"/>
</dbReference>
<reference evidence="8" key="1">
    <citation type="journal article" date="2014" name="Front. Microbiol.">
        <title>High frequency of phylogenetically diverse reductive dehalogenase-homologous genes in deep subseafloor sedimentary metagenomes.</title>
        <authorList>
            <person name="Kawai M."/>
            <person name="Futagami T."/>
            <person name="Toyoda A."/>
            <person name="Takaki Y."/>
            <person name="Nishi S."/>
            <person name="Hori S."/>
            <person name="Arai W."/>
            <person name="Tsubouchi T."/>
            <person name="Morono Y."/>
            <person name="Uchiyama I."/>
            <person name="Ito T."/>
            <person name="Fujiyama A."/>
            <person name="Inagaki F."/>
            <person name="Takami H."/>
        </authorList>
    </citation>
    <scope>NUCLEOTIDE SEQUENCE</scope>
    <source>
        <strain evidence="8">Expedition CK06-06</strain>
    </source>
</reference>